<comment type="caution">
    <text evidence="1">The sequence shown here is derived from an EMBL/GenBank/DDBJ whole genome shotgun (WGS) entry which is preliminary data.</text>
</comment>
<protein>
    <submittedName>
        <fullName evidence="1">Uncharacterized protein</fullName>
    </submittedName>
</protein>
<dbReference type="RefSeq" id="WP_380081940.1">
    <property type="nucleotide sequence ID" value="NZ_JBHSWD010000001.1"/>
</dbReference>
<organism evidence="1 2">
    <name type="scientific">Deinococcus lacus</name>
    <dbReference type="NCBI Taxonomy" id="392561"/>
    <lineage>
        <taxon>Bacteria</taxon>
        <taxon>Thermotogati</taxon>
        <taxon>Deinococcota</taxon>
        <taxon>Deinococci</taxon>
        <taxon>Deinococcales</taxon>
        <taxon>Deinococcaceae</taxon>
        <taxon>Deinococcus</taxon>
    </lineage>
</organism>
<dbReference type="EMBL" id="JBHSWD010000001">
    <property type="protein sequence ID" value="MFC6590932.1"/>
    <property type="molecule type" value="Genomic_DNA"/>
</dbReference>
<evidence type="ECO:0000313" key="1">
    <source>
        <dbReference type="EMBL" id="MFC6590932.1"/>
    </source>
</evidence>
<evidence type="ECO:0000313" key="2">
    <source>
        <dbReference type="Proteomes" id="UP001596297"/>
    </source>
</evidence>
<keyword evidence="2" id="KW-1185">Reference proteome</keyword>
<sequence length="135" mass="14677">MNQIAPGQRWTYRTRPGEETSTALVLAVDESAGQTIISVSLDGLLIPHAAAPDGYAHSIGHLPLSGEKFRESVLELVETLQPVPREEGYSQWREAFDRGEAGVFTLTLAEIVEHMAEVLAPAPAPNVFGKTPFRP</sequence>
<name>A0ABW1Y9R2_9DEIO</name>
<gene>
    <name evidence="1" type="ORF">ACFP81_02055</name>
</gene>
<proteinExistence type="predicted"/>
<dbReference type="Proteomes" id="UP001596297">
    <property type="component" value="Unassembled WGS sequence"/>
</dbReference>
<accession>A0ABW1Y9R2</accession>
<reference evidence="2" key="1">
    <citation type="journal article" date="2019" name="Int. J. Syst. Evol. Microbiol.">
        <title>The Global Catalogue of Microorganisms (GCM) 10K type strain sequencing project: providing services to taxonomists for standard genome sequencing and annotation.</title>
        <authorList>
            <consortium name="The Broad Institute Genomics Platform"/>
            <consortium name="The Broad Institute Genome Sequencing Center for Infectious Disease"/>
            <person name="Wu L."/>
            <person name="Ma J."/>
        </authorList>
    </citation>
    <scope>NUCLEOTIDE SEQUENCE [LARGE SCALE GENOMIC DNA]</scope>
    <source>
        <strain evidence="2">CGMCC 1.15772</strain>
    </source>
</reference>